<evidence type="ECO:0000313" key="5">
    <source>
        <dbReference type="Proteomes" id="UP000316624"/>
    </source>
</evidence>
<feature type="domain" description="Response regulatory" evidence="3">
    <location>
        <begin position="14"/>
        <end position="127"/>
    </location>
</feature>
<dbReference type="SUPFAM" id="SSF52172">
    <property type="entry name" value="CheY-like"/>
    <property type="match status" value="1"/>
</dbReference>
<dbReference type="InterPro" id="IPR001789">
    <property type="entry name" value="Sig_transdc_resp-reg_receiver"/>
</dbReference>
<dbReference type="Proteomes" id="UP000316624">
    <property type="component" value="Unassembled WGS sequence"/>
</dbReference>
<gene>
    <name evidence="4" type="ORF">IQ35_04108</name>
</gene>
<dbReference type="Pfam" id="PF00072">
    <property type="entry name" value="Response_reg"/>
    <property type="match status" value="1"/>
</dbReference>
<accession>A0A562JRE6</accession>
<evidence type="ECO:0000313" key="4">
    <source>
        <dbReference type="EMBL" id="TWH85752.1"/>
    </source>
</evidence>
<dbReference type="PANTHER" id="PTHR44591:SF21">
    <property type="entry name" value="TWO-COMPONENT RESPONSE REGULATOR"/>
    <property type="match status" value="1"/>
</dbReference>
<dbReference type="EMBL" id="VLKK01000065">
    <property type="protein sequence ID" value="TWH85752.1"/>
    <property type="molecule type" value="Genomic_DNA"/>
</dbReference>
<reference evidence="4 5" key="1">
    <citation type="journal article" date="2015" name="Stand. Genomic Sci.">
        <title>Genomic Encyclopedia of Bacterial and Archaeal Type Strains, Phase III: the genomes of soil and plant-associated and newly described type strains.</title>
        <authorList>
            <person name="Whitman W.B."/>
            <person name="Woyke T."/>
            <person name="Klenk H.P."/>
            <person name="Zhou Y."/>
            <person name="Lilburn T.G."/>
            <person name="Beck B.J."/>
            <person name="De Vos P."/>
            <person name="Vandamme P."/>
            <person name="Eisen J.A."/>
            <person name="Garrity G."/>
            <person name="Hugenholtz P."/>
            <person name="Kyrpides N.C."/>
        </authorList>
    </citation>
    <scope>NUCLEOTIDE SEQUENCE [LARGE SCALE GENOMIC DNA]</scope>
    <source>
        <strain evidence="4 5">CGMCC 1.7748</strain>
    </source>
</reference>
<organism evidence="4 5">
    <name type="scientific">Sphingobium wenxiniae (strain DSM 21828 / CGMCC 1.7748 / JZ-1)</name>
    <dbReference type="NCBI Taxonomy" id="595605"/>
    <lineage>
        <taxon>Bacteria</taxon>
        <taxon>Pseudomonadati</taxon>
        <taxon>Pseudomonadota</taxon>
        <taxon>Alphaproteobacteria</taxon>
        <taxon>Sphingomonadales</taxon>
        <taxon>Sphingomonadaceae</taxon>
        <taxon>Sphingobium</taxon>
    </lineage>
</organism>
<dbReference type="PROSITE" id="PS50110">
    <property type="entry name" value="RESPONSE_REGULATORY"/>
    <property type="match status" value="1"/>
</dbReference>
<name>A0A562JRE6_SPHWJ</name>
<dbReference type="Gene3D" id="3.40.50.2300">
    <property type="match status" value="1"/>
</dbReference>
<keyword evidence="1 2" id="KW-0597">Phosphoprotein</keyword>
<sequence length="133" mass="13981">MKALSEQAVEQAAAVLVVEDEPLIRAMAAEFFMEAGYHVLEACDAAAALSILEGRDDIGAVFTDIEMPGDMNGLALAATIRGRWPAIAVLITSGRARPGASVLPLGADFIPKPYLPTDMIAKIAALMVSGRLE</sequence>
<dbReference type="GO" id="GO:0000160">
    <property type="term" value="P:phosphorelay signal transduction system"/>
    <property type="evidence" value="ECO:0007669"/>
    <property type="project" value="InterPro"/>
</dbReference>
<dbReference type="PANTHER" id="PTHR44591">
    <property type="entry name" value="STRESS RESPONSE REGULATOR PROTEIN 1"/>
    <property type="match status" value="1"/>
</dbReference>
<dbReference type="SMART" id="SM00448">
    <property type="entry name" value="REC"/>
    <property type="match status" value="1"/>
</dbReference>
<dbReference type="AlphaFoldDB" id="A0A562JRE6"/>
<comment type="caution">
    <text evidence="4">The sequence shown here is derived from an EMBL/GenBank/DDBJ whole genome shotgun (WGS) entry which is preliminary data.</text>
</comment>
<evidence type="ECO:0000256" key="2">
    <source>
        <dbReference type="PROSITE-ProRule" id="PRU00169"/>
    </source>
</evidence>
<evidence type="ECO:0000256" key="1">
    <source>
        <dbReference type="ARBA" id="ARBA00022553"/>
    </source>
</evidence>
<keyword evidence="5" id="KW-1185">Reference proteome</keyword>
<dbReference type="InterPro" id="IPR011006">
    <property type="entry name" value="CheY-like_superfamily"/>
</dbReference>
<dbReference type="RefSeq" id="WP_021246797.1">
    <property type="nucleotide sequence ID" value="NZ_VLKK01000065.1"/>
</dbReference>
<protein>
    <submittedName>
        <fullName evidence="4">Response regulator receiver domain-containing protein</fullName>
    </submittedName>
</protein>
<proteinExistence type="predicted"/>
<dbReference type="InterPro" id="IPR050595">
    <property type="entry name" value="Bact_response_regulator"/>
</dbReference>
<evidence type="ECO:0000259" key="3">
    <source>
        <dbReference type="PROSITE" id="PS50110"/>
    </source>
</evidence>
<feature type="modified residue" description="4-aspartylphosphate" evidence="2">
    <location>
        <position position="64"/>
    </location>
</feature>